<dbReference type="AlphaFoldDB" id="A0A6C0LM64"/>
<sequence>MDSLNLDIDSYTPFDLQNLFTLSPGFSSSDVNKGKIKLLQQLEKTKSLGSESKRRIAFFIDTASSRLGGMSGKKDDNAGTWAMKENPMDTGSSHFVISDPNVLAGKNAAITDGRQAGTDDVPPGWLNPINVRTVMHGLNIDTRFRDNYYDTNASDFAFNLPDTQKKVSNMRIATLDIPMTYYSVDRTRGDSTMLIFPQHTTDESGKNSWITSPDASAMNTYFGITPSNFGVWQGEGKYSTINALPPPTLHGTYDAGWLLILPNGNYEMAWQSQSEAQDITRAMNSAIAMAQPCIHDRGSGKTYILLDSSKNPYIANGLGGKLVYSVDRTSGRSIFAFPKPEISDDTSDTSGPSIAGFQLVFPVDHSGNYDPSTNIQLHLGWHLGFRAGIYDCNYDGDSQSATSTSVFSEGICMVCGPRYMYISIDDGNHNSGSNFTAVFAESTLGEHIMTRINLASSMDSAGVFKCASDVGLSNQLNRTREFFGPVDISRLKIRLLDEYGRVINLNHMDWSMSLVFEKLYD</sequence>
<proteinExistence type="predicted"/>
<dbReference type="EMBL" id="MN740505">
    <property type="protein sequence ID" value="QHU30322.1"/>
    <property type="molecule type" value="Genomic_DNA"/>
</dbReference>
<name>A0A6C0LM64_9ZZZZ</name>
<organism evidence="1">
    <name type="scientific">viral metagenome</name>
    <dbReference type="NCBI Taxonomy" id="1070528"/>
    <lineage>
        <taxon>unclassified sequences</taxon>
        <taxon>metagenomes</taxon>
        <taxon>organismal metagenomes</taxon>
    </lineage>
</organism>
<protein>
    <submittedName>
        <fullName evidence="1">Uncharacterized protein</fullName>
    </submittedName>
</protein>
<accession>A0A6C0LM64</accession>
<reference evidence="1" key="1">
    <citation type="journal article" date="2020" name="Nature">
        <title>Giant virus diversity and host interactions through global metagenomics.</title>
        <authorList>
            <person name="Schulz F."/>
            <person name="Roux S."/>
            <person name="Paez-Espino D."/>
            <person name="Jungbluth S."/>
            <person name="Walsh D.A."/>
            <person name="Denef V.J."/>
            <person name="McMahon K.D."/>
            <person name="Konstantinidis K.T."/>
            <person name="Eloe-Fadrosh E.A."/>
            <person name="Kyrpides N.C."/>
            <person name="Woyke T."/>
        </authorList>
    </citation>
    <scope>NUCLEOTIDE SEQUENCE</scope>
    <source>
        <strain evidence="1">GVMAG-M-3300027833-11</strain>
    </source>
</reference>
<evidence type="ECO:0000313" key="1">
    <source>
        <dbReference type="EMBL" id="QHU30322.1"/>
    </source>
</evidence>